<dbReference type="SUPFAM" id="SSF49785">
    <property type="entry name" value="Galactose-binding domain-like"/>
    <property type="match status" value="1"/>
</dbReference>
<dbReference type="InterPro" id="IPR008979">
    <property type="entry name" value="Galactose-bd-like_sf"/>
</dbReference>
<feature type="region of interest" description="Disordered" evidence="3">
    <location>
        <begin position="370"/>
        <end position="393"/>
    </location>
</feature>
<name>A0A3D8MC75_9ALTE</name>
<dbReference type="NCBIfam" id="NF045579">
    <property type="entry name" value="rhamnoside_JR"/>
    <property type="match status" value="1"/>
</dbReference>
<dbReference type="EMBL" id="QRHA01000003">
    <property type="protein sequence ID" value="RDV27599.1"/>
    <property type="molecule type" value="Genomic_DNA"/>
</dbReference>
<evidence type="ECO:0000256" key="2">
    <source>
        <dbReference type="ARBA" id="ARBA00022801"/>
    </source>
</evidence>
<evidence type="ECO:0000313" key="5">
    <source>
        <dbReference type="EMBL" id="RDV27599.1"/>
    </source>
</evidence>
<dbReference type="InterPro" id="IPR017853">
    <property type="entry name" value="GH"/>
</dbReference>
<sequence>MATLVSSCTGPLETNSALQNHTAPALHTPVSPMPESFYHASAAELKRNFKNPPAAVKPWVYWYWINDHISKTGIERDLAAMQEAGISAALIGIIHLNPSVGGYGEVSALTDEWWDHLRFAIEKAADYNIDIGLFNSPGWSQSGGPWVQPEQSMRYLDSQEYQVSGRGSDTLPASLTLRKPEGFAQDVKVLAFRTPAREQERLNNQQTSVTVRYQVAEEAVEQKQVTALIDGNPESVYSFPVEVLTQNASDDADHWQVDFAHERPFRARTLEIYPQHQFSAQATLLAKNSEGQFDVIRSFSLQRPRSMPAIGPEHDAPIVINFPAVTAREYRLRLTGFNASPKPEQIPGIKDIVVSSGYKLERYVEKKLAKVHPTPQPKHDSYQWPKPTPESEPDMAISAEQVLDITEFVEGDRLTWQVPDGQWTVVHYFMRSTGTTNGPSSKNAKGPEIDKLSKAIAQFHFDEYVGKVLNTMTPFERRALKYVVVDSYEQGAQNWTDGFSEKFEQQFGYSPIPYLPVYTGRIVNSAEQSERFLWDVRRMVADRVSYEYAAGLRERAHQHGLKLWLENYGHWGFPGEFLQYGGQADIVSGEFWASGNLGAIELKAASSAAHIYGHKTVMSESFTAGRSDGFKNHPWNFKKRGDWSFVEGINHTLLHVYIQQAYEDKFPGVNAWFGSEFNRNNTWFDFMGSWLDYIQRANYMMQQGQYVADILFYIGEDVPKMTGALNPAVPDGYSYDFINAEVILNGLTVKDGLFELPSGMTFKLLVLPDLPYMRPEVLEKISQLVAEGGAVYGPKPAHSPSLQNYPHADENVWRMADKLWQQIDGRQVTQAKYGLGQVFYAVDDQADLAAVMQQLGVQQDVTGLPESVIWSHRSSNTHEIYFIANQSEAEVKLQASFRLDEHMGRPQLWNAVTGETKAVAQYQVENERLTLPIKLQGLESAFVVFEKSSSAAFTPGNTENAVQAISQAGLGGPVWLPSAFDQQGNIVLDIPQNGHYQVLFNDGQTREIKVDDLPLEQRLNQPWKLTFEADRDVAIHHTLEKLVSLTELEPLALKHYSGAVVYRNQFSLEPDMLRSDQRWVLDLGQVGVIARVRVNGNDFGEVWSRPLKVDITGALKVGSNQLEVEVATTWVNRLVGDQQYPGQFPDSSAPKAFETEITFESKITKDSPLQPAGLIGPVTIRPVRKVSL</sequence>
<keyword evidence="2 5" id="KW-0378">Hydrolase</keyword>
<protein>
    <submittedName>
        <fullName evidence="5">Glycoside hydrolase</fullName>
    </submittedName>
</protein>
<evidence type="ECO:0000256" key="3">
    <source>
        <dbReference type="SAM" id="MobiDB-lite"/>
    </source>
</evidence>
<dbReference type="OrthoDB" id="9761519at2"/>
<feature type="domain" description="Beta-mannosidase-like galactose-binding" evidence="4">
    <location>
        <begin position="1060"/>
        <end position="1145"/>
    </location>
</feature>
<dbReference type="GO" id="GO:0004553">
    <property type="term" value="F:hydrolase activity, hydrolyzing O-glycosyl compounds"/>
    <property type="evidence" value="ECO:0007669"/>
    <property type="project" value="UniProtKB-ARBA"/>
</dbReference>
<dbReference type="CDD" id="cd03143">
    <property type="entry name" value="A4_beta-galactosidase_middle_domain"/>
    <property type="match status" value="1"/>
</dbReference>
<accession>A0A3D8MC75</accession>
<dbReference type="Pfam" id="PF17132">
    <property type="entry name" value="Glyco_hydro_106"/>
    <property type="match status" value="1"/>
</dbReference>
<evidence type="ECO:0000313" key="6">
    <source>
        <dbReference type="Proteomes" id="UP000256561"/>
    </source>
</evidence>
<dbReference type="Proteomes" id="UP000256561">
    <property type="component" value="Unassembled WGS sequence"/>
</dbReference>
<evidence type="ECO:0000259" key="4">
    <source>
        <dbReference type="Pfam" id="PF22666"/>
    </source>
</evidence>
<dbReference type="Gene3D" id="2.60.120.260">
    <property type="entry name" value="Galactose-binding domain-like"/>
    <property type="match status" value="1"/>
</dbReference>
<dbReference type="Pfam" id="PF22666">
    <property type="entry name" value="Glyco_hydro_2_N2"/>
    <property type="match status" value="1"/>
</dbReference>
<proteinExistence type="predicted"/>
<dbReference type="InterPro" id="IPR054593">
    <property type="entry name" value="Beta-mannosidase-like_N2"/>
</dbReference>
<dbReference type="AlphaFoldDB" id="A0A3D8MC75"/>
<organism evidence="5 6">
    <name type="scientific">Alteromonas aestuariivivens</name>
    <dbReference type="NCBI Taxonomy" id="1938339"/>
    <lineage>
        <taxon>Bacteria</taxon>
        <taxon>Pseudomonadati</taxon>
        <taxon>Pseudomonadota</taxon>
        <taxon>Gammaproteobacteria</taxon>
        <taxon>Alteromonadales</taxon>
        <taxon>Alteromonadaceae</taxon>
        <taxon>Alteromonas/Salinimonas group</taxon>
        <taxon>Alteromonas</taxon>
    </lineage>
</organism>
<dbReference type="SUPFAM" id="SSF51445">
    <property type="entry name" value="(Trans)glycosidases"/>
    <property type="match status" value="1"/>
</dbReference>
<reference evidence="6" key="1">
    <citation type="submission" date="2018-08" db="EMBL/GenBank/DDBJ databases">
        <authorList>
            <person name="Zhang J."/>
            <person name="Du Z.-J."/>
        </authorList>
    </citation>
    <scope>NUCLEOTIDE SEQUENCE [LARGE SCALE GENOMIC DNA]</scope>
    <source>
        <strain evidence="6">KCTC 52655</strain>
    </source>
</reference>
<dbReference type="PANTHER" id="PTHR43817:SF1">
    <property type="entry name" value="HYDROLASE, FAMILY 43, PUTATIVE (AFU_ORTHOLOGUE AFUA_3G01660)-RELATED"/>
    <property type="match status" value="1"/>
</dbReference>
<evidence type="ECO:0000256" key="1">
    <source>
        <dbReference type="ARBA" id="ARBA00022729"/>
    </source>
</evidence>
<keyword evidence="1" id="KW-0732">Signal</keyword>
<dbReference type="PANTHER" id="PTHR43817">
    <property type="entry name" value="GLYCOSYL HYDROLASE"/>
    <property type="match status" value="1"/>
</dbReference>
<comment type="caution">
    <text evidence="5">The sequence shown here is derived from an EMBL/GenBank/DDBJ whole genome shotgun (WGS) entry which is preliminary data.</text>
</comment>
<gene>
    <name evidence="5" type="ORF">DXV75_04940</name>
</gene>
<keyword evidence="6" id="KW-1185">Reference proteome</keyword>